<name>A0A1H7HHN8_9BACT</name>
<accession>A0A1H7HHN8</accession>
<sequence length="226" mass="25772">MKVLFFLPFFFYNILLAQQHIAQFALWQPRNGQTAAFETGYKKHLVWHQSNGDTWSWYGWYFISGPRHGQFLDATFGHAWRDFDHRVNPAGDGADNQLNVEPYADFKLAYKAAFLSTLSTGDSTVLHSKFLRMLTLQVSDMNEGAKLLAGLKRSYQDCRFLAYRLADGGPVNQLILLLGFSNFELYGLSESLPEEIQRMESTLKLHTITGITSETLAYRADLSLLN</sequence>
<proteinExistence type="predicted"/>
<evidence type="ECO:0000256" key="1">
    <source>
        <dbReference type="SAM" id="SignalP"/>
    </source>
</evidence>
<dbReference type="STRING" id="573321.SAMN04488505_101306"/>
<gene>
    <name evidence="2" type="ORF">SAMN04488505_101306</name>
</gene>
<evidence type="ECO:0000313" key="3">
    <source>
        <dbReference type="Proteomes" id="UP000198984"/>
    </source>
</evidence>
<dbReference type="AlphaFoldDB" id="A0A1H7HHN8"/>
<reference evidence="2 3" key="1">
    <citation type="submission" date="2016-10" db="EMBL/GenBank/DDBJ databases">
        <authorList>
            <person name="de Groot N.N."/>
        </authorList>
    </citation>
    <scope>NUCLEOTIDE SEQUENCE [LARGE SCALE GENOMIC DNA]</scope>
    <source>
        <strain evidence="2 3">DSM 21039</strain>
    </source>
</reference>
<evidence type="ECO:0000313" key="2">
    <source>
        <dbReference type="EMBL" id="SEK49678.1"/>
    </source>
</evidence>
<feature type="chain" id="PRO_5011691586" evidence="1">
    <location>
        <begin position="18"/>
        <end position="226"/>
    </location>
</feature>
<feature type="signal peptide" evidence="1">
    <location>
        <begin position="1"/>
        <end position="17"/>
    </location>
</feature>
<organism evidence="2 3">
    <name type="scientific">Chitinophaga rupis</name>
    <dbReference type="NCBI Taxonomy" id="573321"/>
    <lineage>
        <taxon>Bacteria</taxon>
        <taxon>Pseudomonadati</taxon>
        <taxon>Bacteroidota</taxon>
        <taxon>Chitinophagia</taxon>
        <taxon>Chitinophagales</taxon>
        <taxon>Chitinophagaceae</taxon>
        <taxon>Chitinophaga</taxon>
    </lineage>
</organism>
<dbReference type="RefSeq" id="WP_089906389.1">
    <property type="nucleotide sequence ID" value="NZ_FOBB01000001.1"/>
</dbReference>
<protein>
    <submittedName>
        <fullName evidence="2">Uncharacterized protein</fullName>
    </submittedName>
</protein>
<keyword evidence="3" id="KW-1185">Reference proteome</keyword>
<dbReference type="EMBL" id="FOBB01000001">
    <property type="protein sequence ID" value="SEK49678.1"/>
    <property type="molecule type" value="Genomic_DNA"/>
</dbReference>
<dbReference type="OrthoDB" id="795133at2"/>
<keyword evidence="1" id="KW-0732">Signal</keyword>
<dbReference type="Proteomes" id="UP000198984">
    <property type="component" value="Unassembled WGS sequence"/>
</dbReference>